<evidence type="ECO:0000256" key="2">
    <source>
        <dbReference type="ARBA" id="ARBA00022803"/>
    </source>
</evidence>
<evidence type="ECO:0000256" key="1">
    <source>
        <dbReference type="ARBA" id="ARBA00022737"/>
    </source>
</evidence>
<dbReference type="SUPFAM" id="SSF48452">
    <property type="entry name" value="TPR-like"/>
    <property type="match status" value="3"/>
</dbReference>
<proteinExistence type="predicted"/>
<accession>A0A6G0XN30</accession>
<dbReference type="VEuPathDB" id="FungiDB:AeMF1_016230"/>
<dbReference type="Proteomes" id="UP000481153">
    <property type="component" value="Unassembled WGS sequence"/>
</dbReference>
<reference evidence="5 6" key="1">
    <citation type="submission" date="2019-07" db="EMBL/GenBank/DDBJ databases">
        <title>Genomics analysis of Aphanomyces spp. identifies a new class of oomycete effector associated with host adaptation.</title>
        <authorList>
            <person name="Gaulin E."/>
        </authorList>
    </citation>
    <scope>NUCLEOTIDE SEQUENCE [LARGE SCALE GENOMIC DNA]</scope>
    <source>
        <strain evidence="5 6">ATCC 201684</strain>
    </source>
</reference>
<feature type="compositionally biased region" description="Polar residues" evidence="4">
    <location>
        <begin position="114"/>
        <end position="123"/>
    </location>
</feature>
<gene>
    <name evidence="5" type="ORF">Ae201684_002998</name>
</gene>
<keyword evidence="6" id="KW-1185">Reference proteome</keyword>
<protein>
    <submittedName>
        <fullName evidence="5">Uncharacterized protein</fullName>
    </submittedName>
</protein>
<dbReference type="PROSITE" id="PS50005">
    <property type="entry name" value="TPR"/>
    <property type="match status" value="2"/>
</dbReference>
<dbReference type="PANTHER" id="PTHR45641:SF19">
    <property type="entry name" value="NEPHROCYSTIN-3"/>
    <property type="match status" value="1"/>
</dbReference>
<dbReference type="Gene3D" id="1.25.40.10">
    <property type="entry name" value="Tetratricopeptide repeat domain"/>
    <property type="match status" value="2"/>
</dbReference>
<dbReference type="AlphaFoldDB" id="A0A6G0XN30"/>
<dbReference type="Pfam" id="PF13424">
    <property type="entry name" value="TPR_12"/>
    <property type="match status" value="3"/>
</dbReference>
<keyword evidence="1" id="KW-0677">Repeat</keyword>
<evidence type="ECO:0000256" key="3">
    <source>
        <dbReference type="PROSITE-ProRule" id="PRU00339"/>
    </source>
</evidence>
<evidence type="ECO:0000256" key="4">
    <source>
        <dbReference type="SAM" id="MobiDB-lite"/>
    </source>
</evidence>
<dbReference type="EMBL" id="VJMJ01000034">
    <property type="protein sequence ID" value="KAF0741805.1"/>
    <property type="molecule type" value="Genomic_DNA"/>
</dbReference>
<comment type="caution">
    <text evidence="5">The sequence shown here is derived from an EMBL/GenBank/DDBJ whole genome shotgun (WGS) entry which is preliminary data.</text>
</comment>
<feature type="region of interest" description="Disordered" evidence="4">
    <location>
        <begin position="114"/>
        <end position="134"/>
    </location>
</feature>
<sequence>MSCGWTLLPYDCEDKDFGESSRRHGDNPLEMHYELSLLGNPARRCYAVAEFRAYLVEGGATQIESLMARRNRSTKITVPSIFRIATIASTPIMAAPVWSSCSSSRLGLPSFSAATSRSTTHSPFESKAVQRGKQHLKHPRTTTLLVLFVLPRVFFCTTLLCTCGLFHFKTCSMETQPEDQSAPPGLTLGYLKLFIEIHGGRESFRGVSTQEVCSKFLLPSTASTKLSLVDHLRQQPDGHLYVKRAEWFVSHAWSYYYLDVVDALDDFFQDDSTAVWLCTFCNNQHEVDGKVHSFEHWYGIFRNALRAIGKVVMVMSPWNNPTTLTRTWCVFEVYAAVVENAQFEIALNKSQKCLFLQDIQGDGAFQKMLATVKSENSNTSIPSDRDNIFQLIRDQVGFAELDRIVFEAIEKWMQRMVDQEIDETSTALDKADWMMIKGRFLDDKGQFAEAAKIFQTCLEIYRQVRGKSSAQALKALTHLTAMEMLQGHPPNEAEAKFLQILTQQIDLLSKDHVDTLTTMHLVGHCYFRQGKYDQALPVLLECFDRRNALLGEENQLTRDTMALIGMVYGHLSRLEESIEWCSRCYEIQRRAMGEDHPATNRLRNNLGVAYSLIGDYSFAIKYFQECYDSDRRTFGPLHTATLSAQANLGNIYRLQGKYAEAEKILLDCLSKEDYDQFTKPSSKRYLGMVYLCTGDYERATTYYTEALELLEEVYGRDHDIYALSLFPMYILKMKTGRFDHLDELEAFESVLRDARWDQDSWKLMVCFGCREKIQGVLCACSECPVHSYRYCRSCVVAGKPASFCNHGLDMIEAIQPPPRYVKEKRLQVLAKLSKWNEYDEAFKAYQEYCQVNQVPADEQVDKHPTLKLETAQEYIAPSP</sequence>
<dbReference type="PANTHER" id="PTHR45641">
    <property type="entry name" value="TETRATRICOPEPTIDE REPEAT PROTEIN (AFU_ORTHOLOGUE AFUA_6G03870)"/>
    <property type="match status" value="1"/>
</dbReference>
<dbReference type="InterPro" id="IPR011990">
    <property type="entry name" value="TPR-like_helical_dom_sf"/>
</dbReference>
<dbReference type="SMART" id="SM00028">
    <property type="entry name" value="TPR"/>
    <property type="match status" value="6"/>
</dbReference>
<feature type="repeat" description="TPR" evidence="3">
    <location>
        <begin position="680"/>
        <end position="713"/>
    </location>
</feature>
<feature type="repeat" description="TPR" evidence="3">
    <location>
        <begin position="600"/>
        <end position="633"/>
    </location>
</feature>
<dbReference type="Pfam" id="PF13374">
    <property type="entry name" value="TPR_10"/>
    <property type="match status" value="2"/>
</dbReference>
<organism evidence="5 6">
    <name type="scientific">Aphanomyces euteiches</name>
    <dbReference type="NCBI Taxonomy" id="100861"/>
    <lineage>
        <taxon>Eukaryota</taxon>
        <taxon>Sar</taxon>
        <taxon>Stramenopiles</taxon>
        <taxon>Oomycota</taxon>
        <taxon>Saprolegniomycetes</taxon>
        <taxon>Saprolegniales</taxon>
        <taxon>Verrucalvaceae</taxon>
        <taxon>Aphanomyces</taxon>
    </lineage>
</organism>
<keyword evidence="2 3" id="KW-0802">TPR repeat</keyword>
<evidence type="ECO:0000313" key="5">
    <source>
        <dbReference type="EMBL" id="KAF0741805.1"/>
    </source>
</evidence>
<name>A0A6G0XN30_9STRA</name>
<evidence type="ECO:0000313" key="6">
    <source>
        <dbReference type="Proteomes" id="UP000481153"/>
    </source>
</evidence>
<dbReference type="InterPro" id="IPR019734">
    <property type="entry name" value="TPR_rpt"/>
</dbReference>